<evidence type="ECO:0000256" key="1">
    <source>
        <dbReference type="ARBA" id="ARBA00023012"/>
    </source>
</evidence>
<dbReference type="InterPro" id="IPR008207">
    <property type="entry name" value="Sig_transdc_His_kin_Hpt_dom"/>
</dbReference>
<protein>
    <submittedName>
        <fullName evidence="3">Hpt domain-containing protein</fullName>
    </submittedName>
</protein>
<dbReference type="Pfam" id="PF01627">
    <property type="entry name" value="Hpt"/>
    <property type="match status" value="1"/>
</dbReference>
<feature type="domain" description="HPt" evidence="2">
    <location>
        <begin position="49"/>
        <end position="101"/>
    </location>
</feature>
<dbReference type="Proteomes" id="UP001598130">
    <property type="component" value="Unassembled WGS sequence"/>
</dbReference>
<reference evidence="3 4" key="1">
    <citation type="submission" date="2022-09" db="EMBL/GenBank/DDBJ databases">
        <title>New species of Phenylobacterium.</title>
        <authorList>
            <person name="Mieszkin S."/>
        </authorList>
    </citation>
    <scope>NUCLEOTIDE SEQUENCE [LARGE SCALE GENOMIC DNA]</scope>
    <source>
        <strain evidence="3 4">HK31-G</strain>
    </source>
</reference>
<organism evidence="3 4">
    <name type="scientific">Phenylobacterium ferrooxidans</name>
    <dbReference type="NCBI Taxonomy" id="2982689"/>
    <lineage>
        <taxon>Bacteria</taxon>
        <taxon>Pseudomonadati</taxon>
        <taxon>Pseudomonadota</taxon>
        <taxon>Alphaproteobacteria</taxon>
        <taxon>Caulobacterales</taxon>
        <taxon>Caulobacteraceae</taxon>
        <taxon>Phenylobacterium</taxon>
    </lineage>
</organism>
<proteinExistence type="predicted"/>
<accession>A0ABW6CPW4</accession>
<gene>
    <name evidence="3" type="ORF">OCL97_07425</name>
</gene>
<comment type="caution">
    <text evidence="3">The sequence shown here is derived from an EMBL/GenBank/DDBJ whole genome shotgun (WGS) entry which is preliminary data.</text>
</comment>
<dbReference type="InterPro" id="IPR036641">
    <property type="entry name" value="HPT_dom_sf"/>
</dbReference>
<dbReference type="RefSeq" id="WP_377368967.1">
    <property type="nucleotide sequence ID" value="NZ_JAOTJD010000010.1"/>
</dbReference>
<name>A0ABW6CPW4_9CAUL</name>
<dbReference type="EMBL" id="JAOTJD010000010">
    <property type="protein sequence ID" value="MFD3263791.1"/>
    <property type="molecule type" value="Genomic_DNA"/>
</dbReference>
<dbReference type="Gene3D" id="1.20.120.160">
    <property type="entry name" value="HPT domain"/>
    <property type="match status" value="1"/>
</dbReference>
<dbReference type="SUPFAM" id="SSF47226">
    <property type="entry name" value="Histidine-containing phosphotransfer domain, HPT domain"/>
    <property type="match status" value="1"/>
</dbReference>
<keyword evidence="4" id="KW-1185">Reference proteome</keyword>
<sequence length="116" mass="12361">MARRDLTGAVDFAYLEDFAAGDTGVVDEVLALFREQANLWSAMLDPTSEGWLDAVHTIKGAARGVGAFQLGDACEVAEQQGAVRLESVRIALQAALSDVAAYAHERALQSLKTPRG</sequence>
<keyword evidence="1" id="KW-0902">Two-component regulatory system</keyword>
<evidence type="ECO:0000313" key="4">
    <source>
        <dbReference type="Proteomes" id="UP001598130"/>
    </source>
</evidence>
<evidence type="ECO:0000259" key="2">
    <source>
        <dbReference type="Pfam" id="PF01627"/>
    </source>
</evidence>
<evidence type="ECO:0000313" key="3">
    <source>
        <dbReference type="EMBL" id="MFD3263791.1"/>
    </source>
</evidence>